<proteinExistence type="predicted"/>
<protein>
    <submittedName>
        <fullName evidence="1">Uncharacterized protein</fullName>
    </submittedName>
</protein>
<evidence type="ECO:0000313" key="1">
    <source>
        <dbReference type="EMBL" id="CAI9769531.1"/>
    </source>
</evidence>
<reference evidence="1" key="1">
    <citation type="submission" date="2023-05" db="EMBL/GenBank/DDBJ databases">
        <authorList>
            <person name="Huff M."/>
        </authorList>
    </citation>
    <scope>NUCLEOTIDE SEQUENCE</scope>
</reference>
<keyword evidence="2" id="KW-1185">Reference proteome</keyword>
<organism evidence="1 2">
    <name type="scientific">Fraxinus pennsylvanica</name>
    <dbReference type="NCBI Taxonomy" id="56036"/>
    <lineage>
        <taxon>Eukaryota</taxon>
        <taxon>Viridiplantae</taxon>
        <taxon>Streptophyta</taxon>
        <taxon>Embryophyta</taxon>
        <taxon>Tracheophyta</taxon>
        <taxon>Spermatophyta</taxon>
        <taxon>Magnoliopsida</taxon>
        <taxon>eudicotyledons</taxon>
        <taxon>Gunneridae</taxon>
        <taxon>Pentapetalae</taxon>
        <taxon>asterids</taxon>
        <taxon>lamiids</taxon>
        <taxon>Lamiales</taxon>
        <taxon>Oleaceae</taxon>
        <taxon>Oleeae</taxon>
        <taxon>Fraxinus</taxon>
    </lineage>
</organism>
<accession>A0AAD1ZGW6</accession>
<sequence length="116" mass="12063">MKISATIPIPATSPITIPRIVPVLSLLFYPSCGFEVAPLPGEAVAGVESMGLGMAAIAGGAESCGKVAIEDRIGYGLFSGFPHNSGLLEYDFASWLEKKLDSGIGPVKLLNERSIA</sequence>
<name>A0AAD1ZGW6_9LAMI</name>
<dbReference type="EMBL" id="OU503045">
    <property type="protein sequence ID" value="CAI9769531.1"/>
    <property type="molecule type" value="Genomic_DNA"/>
</dbReference>
<dbReference type="Proteomes" id="UP000834106">
    <property type="component" value="Chromosome 10"/>
</dbReference>
<evidence type="ECO:0000313" key="2">
    <source>
        <dbReference type="Proteomes" id="UP000834106"/>
    </source>
</evidence>
<gene>
    <name evidence="1" type="ORF">FPE_LOCUS16759</name>
</gene>
<dbReference type="AlphaFoldDB" id="A0AAD1ZGW6"/>